<reference evidence="8" key="2">
    <citation type="journal article" date="2021" name="PeerJ">
        <title>Extensive microbial diversity within the chicken gut microbiome revealed by metagenomics and culture.</title>
        <authorList>
            <person name="Gilroy R."/>
            <person name="Ravi A."/>
            <person name="Getino M."/>
            <person name="Pursley I."/>
            <person name="Horton D.L."/>
            <person name="Alikhan N.F."/>
            <person name="Baker D."/>
            <person name="Gharbi K."/>
            <person name="Hall N."/>
            <person name="Watson M."/>
            <person name="Adriaenssens E.M."/>
            <person name="Foster-Nyarko E."/>
            <person name="Jarju S."/>
            <person name="Secka A."/>
            <person name="Antonio M."/>
            <person name="Oren A."/>
            <person name="Chaudhuri R.R."/>
            <person name="La Ragione R."/>
            <person name="Hildebrand F."/>
            <person name="Pallen M.J."/>
        </authorList>
    </citation>
    <scope>NUCLEOTIDE SEQUENCE</scope>
    <source>
        <strain evidence="8">9366</strain>
    </source>
</reference>
<dbReference type="InterPro" id="IPR052031">
    <property type="entry name" value="Membrane_Transporter-Flippase"/>
</dbReference>
<keyword evidence="5 7" id="KW-1133">Transmembrane helix</keyword>
<feature type="transmembrane region" description="Helical" evidence="7">
    <location>
        <begin position="295"/>
        <end position="321"/>
    </location>
</feature>
<evidence type="ECO:0000256" key="6">
    <source>
        <dbReference type="ARBA" id="ARBA00023136"/>
    </source>
</evidence>
<feature type="transmembrane region" description="Helical" evidence="7">
    <location>
        <begin position="39"/>
        <end position="59"/>
    </location>
</feature>
<feature type="transmembrane region" description="Helical" evidence="7">
    <location>
        <begin position="333"/>
        <end position="354"/>
    </location>
</feature>
<accession>A0A9D1MLJ0</accession>
<dbReference type="Proteomes" id="UP000824145">
    <property type="component" value="Unassembled WGS sequence"/>
</dbReference>
<evidence type="ECO:0000256" key="4">
    <source>
        <dbReference type="ARBA" id="ARBA00022692"/>
    </source>
</evidence>
<feature type="transmembrane region" description="Helical" evidence="7">
    <location>
        <begin position="397"/>
        <end position="419"/>
    </location>
</feature>
<dbReference type="AlphaFoldDB" id="A0A9D1MLJ0"/>
<feature type="transmembrane region" description="Helical" evidence="7">
    <location>
        <begin position="71"/>
        <end position="93"/>
    </location>
</feature>
<dbReference type="InterPro" id="IPR002528">
    <property type="entry name" value="MATE_fam"/>
</dbReference>
<dbReference type="InterPro" id="IPR048279">
    <property type="entry name" value="MdtK-like"/>
</dbReference>
<evidence type="ECO:0000256" key="1">
    <source>
        <dbReference type="ARBA" id="ARBA00004651"/>
    </source>
</evidence>
<reference evidence="8" key="1">
    <citation type="submission" date="2020-10" db="EMBL/GenBank/DDBJ databases">
        <authorList>
            <person name="Gilroy R."/>
        </authorList>
    </citation>
    <scope>NUCLEOTIDE SEQUENCE</scope>
    <source>
        <strain evidence="8">9366</strain>
    </source>
</reference>
<evidence type="ECO:0000256" key="3">
    <source>
        <dbReference type="ARBA" id="ARBA00022475"/>
    </source>
</evidence>
<keyword evidence="6 7" id="KW-0472">Membrane</keyword>
<dbReference type="GO" id="GO:0005886">
    <property type="term" value="C:plasma membrane"/>
    <property type="evidence" value="ECO:0007669"/>
    <property type="project" value="UniProtKB-SubCell"/>
</dbReference>
<feature type="transmembrane region" description="Helical" evidence="7">
    <location>
        <begin position="113"/>
        <end position="132"/>
    </location>
</feature>
<keyword evidence="4 7" id="KW-0812">Transmembrane</keyword>
<dbReference type="GO" id="GO:0015297">
    <property type="term" value="F:antiporter activity"/>
    <property type="evidence" value="ECO:0007669"/>
    <property type="project" value="InterPro"/>
</dbReference>
<dbReference type="PANTHER" id="PTHR43549">
    <property type="entry name" value="MULTIDRUG RESISTANCE PROTEIN YPNP-RELATED"/>
    <property type="match status" value="1"/>
</dbReference>
<evidence type="ECO:0000313" key="8">
    <source>
        <dbReference type="EMBL" id="HIU62283.1"/>
    </source>
</evidence>
<organism evidence="8 9">
    <name type="scientific">Candidatus Caccalectryoclostridium excrementigallinarum</name>
    <dbReference type="NCBI Taxonomy" id="2840710"/>
    <lineage>
        <taxon>Bacteria</taxon>
        <taxon>Bacillati</taxon>
        <taxon>Bacillota</taxon>
        <taxon>Clostridia</taxon>
        <taxon>Christensenellales</taxon>
        <taxon>Christensenellaceae</taxon>
        <taxon>Christensenellaceae incertae sedis</taxon>
        <taxon>Candidatus Caccalectryoclostridium</taxon>
    </lineage>
</organism>
<keyword evidence="3" id="KW-1003">Cell membrane</keyword>
<proteinExistence type="predicted"/>
<gene>
    <name evidence="8" type="ORF">IAB07_00755</name>
</gene>
<feature type="transmembrane region" description="Helical" evidence="7">
    <location>
        <begin position="171"/>
        <end position="191"/>
    </location>
</feature>
<evidence type="ECO:0000256" key="7">
    <source>
        <dbReference type="SAM" id="Phobius"/>
    </source>
</evidence>
<dbReference type="PIRSF" id="PIRSF006603">
    <property type="entry name" value="DinF"/>
    <property type="match status" value="1"/>
</dbReference>
<comment type="caution">
    <text evidence="8">The sequence shown here is derived from an EMBL/GenBank/DDBJ whole genome shotgun (WGS) entry which is preliminary data.</text>
</comment>
<dbReference type="PANTHER" id="PTHR43549:SF3">
    <property type="entry name" value="MULTIDRUG RESISTANCE PROTEIN YPNP-RELATED"/>
    <property type="match status" value="1"/>
</dbReference>
<name>A0A9D1MLJ0_9FIRM</name>
<protein>
    <submittedName>
        <fullName evidence="8">Polysaccharide biosynthesis C-terminal domain-containing protein</fullName>
    </submittedName>
</protein>
<keyword evidence="2" id="KW-0813">Transport</keyword>
<evidence type="ECO:0000256" key="2">
    <source>
        <dbReference type="ARBA" id="ARBA00022448"/>
    </source>
</evidence>
<dbReference type="Pfam" id="PF01554">
    <property type="entry name" value="MatE"/>
    <property type="match status" value="2"/>
</dbReference>
<dbReference type="GO" id="GO:0042910">
    <property type="term" value="F:xenobiotic transmembrane transporter activity"/>
    <property type="evidence" value="ECO:0007669"/>
    <property type="project" value="InterPro"/>
</dbReference>
<dbReference type="EMBL" id="DVNJ01000001">
    <property type="protein sequence ID" value="HIU62283.1"/>
    <property type="molecule type" value="Genomic_DNA"/>
</dbReference>
<feature type="transmembrane region" description="Helical" evidence="7">
    <location>
        <begin position="144"/>
        <end position="165"/>
    </location>
</feature>
<evidence type="ECO:0000256" key="5">
    <source>
        <dbReference type="ARBA" id="ARBA00022989"/>
    </source>
</evidence>
<comment type="subcellular location">
    <subcellularLocation>
        <location evidence="1">Cell membrane</location>
        <topology evidence="1">Multi-pass membrane protein</topology>
    </subcellularLocation>
</comment>
<sequence>MLSDFLQQLYNAVDSIIIGQNLGSVALAGVGVATPIMSIVINFLMGLAMGTGVILSQYFGKGDIKTLKRVLSTGMIAGCVFTVVLSALCVGLSEYFLIWLGTPAEAIPPADSYLKIIFAGGVFTFLYNYYMFSMRAVGNSAAPLVFLGGGVILNAVLDVVLVVHTPLGIEGAAIATIAAQALTVILCAIYVRKRVEVLHLCRKEWVFDKKLFSTCMGYGLTVGLQQVVVYAGRIAVQGLVNTYDTDVMAGVNNATRLDALMQTPFRGYTNALTNYYAQNWGANKRMRIVSGFKDSLWLCLLNAAVAIALGTLLCVPLSQAFVGEGEGEKVVEVGARFLQVMVYGYVFMGIILLCQSLFKGVAKMKFFFMTTVSSILGRVAFSYLFEHFYGIEGIYWAVPASWLLAGSAACVFTVLTFVFRINKMPQNPFLKPALYNAELL</sequence>
<evidence type="ECO:0000313" key="9">
    <source>
        <dbReference type="Proteomes" id="UP000824145"/>
    </source>
</evidence>
<feature type="transmembrane region" description="Helical" evidence="7">
    <location>
        <begin position="366"/>
        <end position="385"/>
    </location>
</feature>